<dbReference type="Proteomes" id="UP001060012">
    <property type="component" value="Chromosome"/>
</dbReference>
<evidence type="ECO:0000313" key="12">
    <source>
        <dbReference type="Proteomes" id="UP001060012"/>
    </source>
</evidence>
<comment type="similarity">
    <text evidence="2">Belongs to the TPS (TC 1.B.20) family.</text>
</comment>
<keyword evidence="12" id="KW-1185">Reference proteome</keyword>
<feature type="signal peptide" evidence="9">
    <location>
        <begin position="1"/>
        <end position="21"/>
    </location>
</feature>
<dbReference type="InterPro" id="IPR005565">
    <property type="entry name" value="Hemolysn_activator_HlyB_C"/>
</dbReference>
<protein>
    <submittedName>
        <fullName evidence="11">ShlB/FhaC/HecB family hemolysin secretion/activation protein</fullName>
    </submittedName>
</protein>
<evidence type="ECO:0000256" key="8">
    <source>
        <dbReference type="ARBA" id="ARBA00023237"/>
    </source>
</evidence>
<dbReference type="Pfam" id="PF03865">
    <property type="entry name" value="ShlB"/>
    <property type="match status" value="1"/>
</dbReference>
<keyword evidence="5" id="KW-0812">Transmembrane</keyword>
<evidence type="ECO:0000256" key="6">
    <source>
        <dbReference type="ARBA" id="ARBA00022927"/>
    </source>
</evidence>
<evidence type="ECO:0000256" key="3">
    <source>
        <dbReference type="ARBA" id="ARBA00022448"/>
    </source>
</evidence>
<dbReference type="InterPro" id="IPR034746">
    <property type="entry name" value="POTRA"/>
</dbReference>
<reference evidence="11" key="1">
    <citation type="submission" date="2022-07" db="EMBL/GenBank/DDBJ databases">
        <title>Arcobacter roscoffensis sp. nov., a marine bacterium isolated from coastal seawater collected from Roscoff, France.</title>
        <authorList>
            <person name="Pascual J."/>
            <person name="Lepeaux C."/>
            <person name="Methner A."/>
            <person name="Overmann J."/>
        </authorList>
    </citation>
    <scope>NUCLEOTIDE SEQUENCE</scope>
    <source>
        <strain evidence="11">ARW1-2F2</strain>
    </source>
</reference>
<keyword evidence="7" id="KW-0472">Membrane</keyword>
<name>A0ABY5E5S7_9BACT</name>
<dbReference type="Gene3D" id="3.10.20.310">
    <property type="entry name" value="membrane protein fhac"/>
    <property type="match status" value="1"/>
</dbReference>
<dbReference type="EMBL" id="CP100595">
    <property type="protein sequence ID" value="UTJ06125.1"/>
    <property type="molecule type" value="Genomic_DNA"/>
</dbReference>
<dbReference type="PROSITE" id="PS51779">
    <property type="entry name" value="POTRA"/>
    <property type="match status" value="1"/>
</dbReference>
<evidence type="ECO:0000256" key="2">
    <source>
        <dbReference type="ARBA" id="ARBA00009055"/>
    </source>
</evidence>
<gene>
    <name evidence="11" type="ORF">NJU99_12855</name>
</gene>
<evidence type="ECO:0000256" key="1">
    <source>
        <dbReference type="ARBA" id="ARBA00004442"/>
    </source>
</evidence>
<evidence type="ECO:0000256" key="5">
    <source>
        <dbReference type="ARBA" id="ARBA00022692"/>
    </source>
</evidence>
<keyword evidence="6" id="KW-0653">Protein transport</keyword>
<feature type="chain" id="PRO_5046172012" evidence="9">
    <location>
        <begin position="22"/>
        <end position="564"/>
    </location>
</feature>
<proteinExistence type="inferred from homology"/>
<evidence type="ECO:0000256" key="4">
    <source>
        <dbReference type="ARBA" id="ARBA00022452"/>
    </source>
</evidence>
<dbReference type="InterPro" id="IPR013686">
    <property type="entry name" value="Polypept-transport_assoc_ShlB"/>
</dbReference>
<evidence type="ECO:0000313" key="11">
    <source>
        <dbReference type="EMBL" id="UTJ06125.1"/>
    </source>
</evidence>
<dbReference type="InterPro" id="IPR051544">
    <property type="entry name" value="TPS_OM_transporter"/>
</dbReference>
<evidence type="ECO:0000256" key="7">
    <source>
        <dbReference type="ARBA" id="ARBA00023136"/>
    </source>
</evidence>
<keyword evidence="9" id="KW-0732">Signal</keyword>
<feature type="domain" description="POTRA" evidence="10">
    <location>
        <begin position="65"/>
        <end position="142"/>
    </location>
</feature>
<keyword evidence="3" id="KW-0813">Transport</keyword>
<evidence type="ECO:0000256" key="9">
    <source>
        <dbReference type="SAM" id="SignalP"/>
    </source>
</evidence>
<comment type="subcellular location">
    <subcellularLocation>
        <location evidence="1">Cell outer membrane</location>
    </subcellularLocation>
</comment>
<dbReference type="PANTHER" id="PTHR34597:SF1">
    <property type="entry name" value="HEME_HEMOPEXIN TRANSPORTER PROTEIN HUXB"/>
    <property type="match status" value="1"/>
</dbReference>
<dbReference type="Pfam" id="PF08479">
    <property type="entry name" value="POTRA_2"/>
    <property type="match status" value="1"/>
</dbReference>
<sequence length="564" mass="62248">MKNTSLKIASVSLLASSILLGANVPNISDIEKDTKVPNIKKEKIEIPQFETKTYKAPMADSGKKVLINGFSFSGNENIKSEELQDLTKDYANKNLTFTQISELTAKITRYYRSKGYFVARAYVPVQDLKASKNVLEIAIIEGNYGEFLLNNNSLVKDEVVQAMLDDAKNRGDIISTDTLERVMLIINDTPGVVVTQADVMPGKKVATSDFDMQTQASKAFDGYIVVDNTGGKNTGKNRFIVGLNANSPFKIGDKLSFTGLTTNGFDLKNGRLAYSMPLMPNGLRGEVSYSHTTYSLVKLSGVADDVYTGDSKTTNLNLTYPIKRTRLENLYASMDVSHKDLNDEFSGTKINPRSIKSINLGLAYDKNYLAYGLNSVSEVGFNFTYGNLSFDEASDKSTNKAGVDTEGNYSKVNLNLSNVLELTPKVTLDTRLNMQYALSDKNLDGTEDLSLGGTDGVKLYPSGEFSAENGYVFNAELKYTLPTTNGISSRVGIFYDYANAFISNDDNNSISVSRESLQDVGLGYYLNYKDYFAKLQVAWKANSKDVTTEKERNSRIIFQAGWSF</sequence>
<organism evidence="11 12">
    <name type="scientific">Arcobacter roscoffensis</name>
    <dbReference type="NCBI Taxonomy" id="2961520"/>
    <lineage>
        <taxon>Bacteria</taxon>
        <taxon>Pseudomonadati</taxon>
        <taxon>Campylobacterota</taxon>
        <taxon>Epsilonproteobacteria</taxon>
        <taxon>Campylobacterales</taxon>
        <taxon>Arcobacteraceae</taxon>
        <taxon>Arcobacter</taxon>
    </lineage>
</organism>
<keyword evidence="8" id="KW-0998">Cell outer membrane</keyword>
<keyword evidence="4" id="KW-1134">Transmembrane beta strand</keyword>
<dbReference type="PANTHER" id="PTHR34597">
    <property type="entry name" value="SLR1661 PROTEIN"/>
    <property type="match status" value="1"/>
</dbReference>
<dbReference type="Gene3D" id="2.40.160.50">
    <property type="entry name" value="membrane protein fhac: a member of the omp85/tpsb transporter family"/>
    <property type="match status" value="1"/>
</dbReference>
<accession>A0ABY5E5S7</accession>
<evidence type="ECO:0000259" key="10">
    <source>
        <dbReference type="PROSITE" id="PS51779"/>
    </source>
</evidence>
<dbReference type="RefSeq" id="WP_254576305.1">
    <property type="nucleotide sequence ID" value="NZ_CP100595.1"/>
</dbReference>